<sequence length="236" mass="24976">MALSDADVTGRKLVIFDFDGTLANTVPSIVSTARRVLAHHGLTEESMGDLKRLVGPPFPQAYEWVYGFSPEEAAQITAEYRALYNTIGAAAWPLFPGVREMLSSVRDAGRLTAVASSKQMRLISRALDDNDIRDLFDIALGKSSDAEGDKISLIGRVMSELGVGPDETVMVGDRHHDVEAAAACGVPCVGVTYGGATPPGELEAAGACIVVDTVEELLRALLGHRAPAAPFTAPVE</sequence>
<organism evidence="1 2">
    <name type="scientific">Candidatus Olsenella excrementavium</name>
    <dbReference type="NCBI Taxonomy" id="2838709"/>
    <lineage>
        <taxon>Bacteria</taxon>
        <taxon>Bacillati</taxon>
        <taxon>Actinomycetota</taxon>
        <taxon>Coriobacteriia</taxon>
        <taxon>Coriobacteriales</taxon>
        <taxon>Atopobiaceae</taxon>
        <taxon>Olsenella</taxon>
    </lineage>
</organism>
<gene>
    <name evidence="1" type="ORF">IAA42_02560</name>
</gene>
<name>A0A9D1ZAT0_9ACTN</name>
<dbReference type="Gene3D" id="1.10.150.240">
    <property type="entry name" value="Putative phosphatase, domain 2"/>
    <property type="match status" value="1"/>
</dbReference>
<evidence type="ECO:0000313" key="1">
    <source>
        <dbReference type="EMBL" id="HIY79300.1"/>
    </source>
</evidence>
<dbReference type="PANTHER" id="PTHR43434">
    <property type="entry name" value="PHOSPHOGLYCOLATE PHOSPHATASE"/>
    <property type="match status" value="1"/>
</dbReference>
<dbReference type="SUPFAM" id="SSF56784">
    <property type="entry name" value="HAD-like"/>
    <property type="match status" value="1"/>
</dbReference>
<reference evidence="1" key="2">
    <citation type="submission" date="2021-04" db="EMBL/GenBank/DDBJ databases">
        <authorList>
            <person name="Gilroy R."/>
        </authorList>
    </citation>
    <scope>NUCLEOTIDE SEQUENCE</scope>
    <source>
        <strain evidence="1">ChiHjej10B9-743</strain>
    </source>
</reference>
<dbReference type="InterPro" id="IPR041492">
    <property type="entry name" value="HAD_2"/>
</dbReference>
<evidence type="ECO:0000313" key="2">
    <source>
        <dbReference type="Proteomes" id="UP000824133"/>
    </source>
</evidence>
<dbReference type="EMBL" id="DXCP01000016">
    <property type="protein sequence ID" value="HIY79300.1"/>
    <property type="molecule type" value="Genomic_DNA"/>
</dbReference>
<dbReference type="GO" id="GO:0016787">
    <property type="term" value="F:hydrolase activity"/>
    <property type="evidence" value="ECO:0007669"/>
    <property type="project" value="UniProtKB-KW"/>
</dbReference>
<dbReference type="GO" id="GO:0004713">
    <property type="term" value="F:protein tyrosine kinase activity"/>
    <property type="evidence" value="ECO:0007669"/>
    <property type="project" value="TreeGrafter"/>
</dbReference>
<protein>
    <submittedName>
        <fullName evidence="1">HAD hydrolase-like protein</fullName>
    </submittedName>
</protein>
<dbReference type="InterPro" id="IPR023198">
    <property type="entry name" value="PGP-like_dom2"/>
</dbReference>
<dbReference type="GO" id="GO:0005829">
    <property type="term" value="C:cytosol"/>
    <property type="evidence" value="ECO:0007669"/>
    <property type="project" value="TreeGrafter"/>
</dbReference>
<dbReference type="InterPro" id="IPR050155">
    <property type="entry name" value="HAD-like_hydrolase_sf"/>
</dbReference>
<comment type="caution">
    <text evidence="1">The sequence shown here is derived from an EMBL/GenBank/DDBJ whole genome shotgun (WGS) entry which is preliminary data.</text>
</comment>
<proteinExistence type="predicted"/>
<accession>A0A9D1ZAT0</accession>
<keyword evidence="1" id="KW-0378">Hydrolase</keyword>
<dbReference type="Pfam" id="PF13419">
    <property type="entry name" value="HAD_2"/>
    <property type="match status" value="1"/>
</dbReference>
<dbReference type="Gene3D" id="3.40.50.1000">
    <property type="entry name" value="HAD superfamily/HAD-like"/>
    <property type="match status" value="1"/>
</dbReference>
<reference evidence="1" key="1">
    <citation type="journal article" date="2021" name="PeerJ">
        <title>Extensive microbial diversity within the chicken gut microbiome revealed by metagenomics and culture.</title>
        <authorList>
            <person name="Gilroy R."/>
            <person name="Ravi A."/>
            <person name="Getino M."/>
            <person name="Pursley I."/>
            <person name="Horton D.L."/>
            <person name="Alikhan N.F."/>
            <person name="Baker D."/>
            <person name="Gharbi K."/>
            <person name="Hall N."/>
            <person name="Watson M."/>
            <person name="Adriaenssens E.M."/>
            <person name="Foster-Nyarko E."/>
            <person name="Jarju S."/>
            <person name="Secka A."/>
            <person name="Antonio M."/>
            <person name="Oren A."/>
            <person name="Chaudhuri R.R."/>
            <person name="La Ragione R."/>
            <person name="Hildebrand F."/>
            <person name="Pallen M.J."/>
        </authorList>
    </citation>
    <scope>NUCLEOTIDE SEQUENCE</scope>
    <source>
        <strain evidence="1">ChiHjej10B9-743</strain>
    </source>
</reference>
<dbReference type="InterPro" id="IPR023214">
    <property type="entry name" value="HAD_sf"/>
</dbReference>
<dbReference type="AlphaFoldDB" id="A0A9D1ZAT0"/>
<dbReference type="SFLD" id="SFLDS00003">
    <property type="entry name" value="Haloacid_Dehalogenase"/>
    <property type="match status" value="1"/>
</dbReference>
<dbReference type="PANTHER" id="PTHR43434:SF20">
    <property type="entry name" value="5'-NUCLEOTIDASE"/>
    <property type="match status" value="1"/>
</dbReference>
<dbReference type="Proteomes" id="UP000824133">
    <property type="component" value="Unassembled WGS sequence"/>
</dbReference>
<dbReference type="SFLD" id="SFLDG01129">
    <property type="entry name" value="C1.5:_HAD__Beta-PGM__Phosphata"/>
    <property type="match status" value="1"/>
</dbReference>
<dbReference type="InterPro" id="IPR036412">
    <property type="entry name" value="HAD-like_sf"/>
</dbReference>